<organism evidence="8 9">
    <name type="scientific">Diploptera punctata</name>
    <name type="common">Pacific beetle cockroach</name>
    <dbReference type="NCBI Taxonomy" id="6984"/>
    <lineage>
        <taxon>Eukaryota</taxon>
        <taxon>Metazoa</taxon>
        <taxon>Ecdysozoa</taxon>
        <taxon>Arthropoda</taxon>
        <taxon>Hexapoda</taxon>
        <taxon>Insecta</taxon>
        <taxon>Pterygota</taxon>
        <taxon>Neoptera</taxon>
        <taxon>Polyneoptera</taxon>
        <taxon>Dictyoptera</taxon>
        <taxon>Blattodea</taxon>
        <taxon>Blaberoidea</taxon>
        <taxon>Blaberidae</taxon>
        <taxon>Diplopterinae</taxon>
        <taxon>Diploptera</taxon>
    </lineage>
</organism>
<dbReference type="EMBL" id="JASPKZ010004587">
    <property type="protein sequence ID" value="KAJ9589911.1"/>
    <property type="molecule type" value="Genomic_DNA"/>
</dbReference>
<dbReference type="InterPro" id="IPR001648">
    <property type="entry name" value="Ribosomal_bS18"/>
</dbReference>
<dbReference type="InterPro" id="IPR036870">
    <property type="entry name" value="Ribosomal_bS18_sf"/>
</dbReference>
<dbReference type="GO" id="GO:0005743">
    <property type="term" value="C:mitochondrial inner membrane"/>
    <property type="evidence" value="ECO:0007669"/>
    <property type="project" value="UniProtKB-ARBA"/>
</dbReference>
<evidence type="ECO:0000313" key="8">
    <source>
        <dbReference type="EMBL" id="KAJ9589911.1"/>
    </source>
</evidence>
<sequence>MNLLMQVVRTAPRLLNRSILGYGQKQFHLTSFKLLKEIHESKEGNVRIFEGVSIPSPREVHLVKTDDNRECCTICNLGLEVKHTDVLILSQYLRSDGCMLPRRITGLCRKQQKRFSKMVAMAQKAGLMPNIAPANSKKDPKKRRQWKKFNTYFDETTIWDPMSLTLIMGKKN</sequence>
<evidence type="ECO:0000313" key="9">
    <source>
        <dbReference type="Proteomes" id="UP001233999"/>
    </source>
</evidence>
<accession>A0AAD8A066</accession>
<gene>
    <name evidence="8" type="ORF">L9F63_016972</name>
</gene>
<keyword evidence="2" id="KW-0809">Transit peptide</keyword>
<keyword evidence="9" id="KW-1185">Reference proteome</keyword>
<comment type="subcellular location">
    <subcellularLocation>
        <location evidence="1">Mitochondrion</location>
    </subcellularLocation>
</comment>
<evidence type="ECO:0000256" key="4">
    <source>
        <dbReference type="ARBA" id="ARBA00023128"/>
    </source>
</evidence>
<evidence type="ECO:0000256" key="2">
    <source>
        <dbReference type="ARBA" id="ARBA00022946"/>
    </source>
</evidence>
<reference evidence="8" key="2">
    <citation type="submission" date="2023-05" db="EMBL/GenBank/DDBJ databases">
        <authorList>
            <person name="Fouks B."/>
        </authorList>
    </citation>
    <scope>NUCLEOTIDE SEQUENCE</scope>
    <source>
        <strain evidence="8">Stay&amp;Tobe</strain>
        <tissue evidence="8">Testes</tissue>
    </source>
</reference>
<keyword evidence="5" id="KW-0687">Ribonucleoprotein</keyword>
<dbReference type="PANTHER" id="PTHR13479:SF66">
    <property type="entry name" value="LARGE RIBOSOMAL SUBUNIT PROTEIN ML66"/>
    <property type="match status" value="1"/>
</dbReference>
<comment type="caution">
    <text evidence="8">The sequence shown here is derived from an EMBL/GenBank/DDBJ whole genome shotgun (WGS) entry which is preliminary data.</text>
</comment>
<protein>
    <recommendedName>
        <fullName evidence="7">Large ribosomal subunit protein mL66</fullName>
    </recommendedName>
</protein>
<dbReference type="GO" id="GO:0032543">
    <property type="term" value="P:mitochondrial translation"/>
    <property type="evidence" value="ECO:0007669"/>
    <property type="project" value="TreeGrafter"/>
</dbReference>
<evidence type="ECO:0000256" key="3">
    <source>
        <dbReference type="ARBA" id="ARBA00022980"/>
    </source>
</evidence>
<dbReference type="GO" id="GO:0003735">
    <property type="term" value="F:structural constituent of ribosome"/>
    <property type="evidence" value="ECO:0007669"/>
    <property type="project" value="InterPro"/>
</dbReference>
<dbReference type="Proteomes" id="UP001233999">
    <property type="component" value="Unassembled WGS sequence"/>
</dbReference>
<dbReference type="GO" id="GO:0070181">
    <property type="term" value="F:small ribosomal subunit rRNA binding"/>
    <property type="evidence" value="ECO:0007669"/>
    <property type="project" value="TreeGrafter"/>
</dbReference>
<evidence type="ECO:0000256" key="5">
    <source>
        <dbReference type="ARBA" id="ARBA00023274"/>
    </source>
</evidence>
<dbReference type="AlphaFoldDB" id="A0AAD8A066"/>
<dbReference type="FunFam" id="4.10.640.10:FF:000011">
    <property type="entry name" value="28S ribosomal protein S18a, mitochondrial"/>
    <property type="match status" value="1"/>
</dbReference>
<evidence type="ECO:0000256" key="6">
    <source>
        <dbReference type="ARBA" id="ARBA00061060"/>
    </source>
</evidence>
<comment type="similarity">
    <text evidence="6">Belongs to the bacterial ribosomal protein bS18 family. Mitochondrion-specific ribosomal protein mL66 subfamily.</text>
</comment>
<name>A0AAD8A066_DIPPU</name>
<reference evidence="8" key="1">
    <citation type="journal article" date="2023" name="IScience">
        <title>Live-bearing cockroach genome reveals convergent evolutionary mechanisms linked to viviparity in insects and beyond.</title>
        <authorList>
            <person name="Fouks B."/>
            <person name="Harrison M.C."/>
            <person name="Mikhailova A.A."/>
            <person name="Marchal E."/>
            <person name="English S."/>
            <person name="Carruthers M."/>
            <person name="Jennings E.C."/>
            <person name="Chiamaka E.L."/>
            <person name="Frigard R.A."/>
            <person name="Pippel M."/>
            <person name="Attardo G.M."/>
            <person name="Benoit J.B."/>
            <person name="Bornberg-Bauer E."/>
            <person name="Tobe S.S."/>
        </authorList>
    </citation>
    <scope>NUCLEOTIDE SEQUENCE</scope>
    <source>
        <strain evidence="8">Stay&amp;Tobe</strain>
    </source>
</reference>
<dbReference type="GO" id="GO:0005763">
    <property type="term" value="C:mitochondrial small ribosomal subunit"/>
    <property type="evidence" value="ECO:0007669"/>
    <property type="project" value="TreeGrafter"/>
</dbReference>
<keyword evidence="3" id="KW-0689">Ribosomal protein</keyword>
<dbReference type="SUPFAM" id="SSF46911">
    <property type="entry name" value="Ribosomal protein S18"/>
    <property type="match status" value="1"/>
</dbReference>
<dbReference type="Pfam" id="PF01084">
    <property type="entry name" value="Ribosomal_S18"/>
    <property type="match status" value="1"/>
</dbReference>
<evidence type="ECO:0000256" key="7">
    <source>
        <dbReference type="ARBA" id="ARBA00071652"/>
    </source>
</evidence>
<keyword evidence="4" id="KW-0496">Mitochondrion</keyword>
<proteinExistence type="inferred from homology"/>
<evidence type="ECO:0000256" key="1">
    <source>
        <dbReference type="ARBA" id="ARBA00004173"/>
    </source>
</evidence>
<dbReference type="PANTHER" id="PTHR13479">
    <property type="entry name" value="30S RIBOSOMAL PROTEIN S18"/>
    <property type="match status" value="1"/>
</dbReference>
<dbReference type="Gene3D" id="4.10.640.10">
    <property type="entry name" value="Ribosomal protein S18"/>
    <property type="match status" value="1"/>
</dbReference>